<dbReference type="EMBL" id="CAXAMM010005224">
    <property type="protein sequence ID" value="CAK9006475.1"/>
    <property type="molecule type" value="Genomic_DNA"/>
</dbReference>
<dbReference type="CDD" id="cd00590">
    <property type="entry name" value="RRM_SF"/>
    <property type="match status" value="2"/>
</dbReference>
<dbReference type="InterPro" id="IPR035979">
    <property type="entry name" value="RBD_domain_sf"/>
</dbReference>
<name>A0ABP0IWL5_9DINO</name>
<proteinExistence type="predicted"/>
<reference evidence="1 2" key="1">
    <citation type="submission" date="2024-02" db="EMBL/GenBank/DDBJ databases">
        <authorList>
            <person name="Chen Y."/>
            <person name="Shah S."/>
            <person name="Dougan E. K."/>
            <person name="Thang M."/>
            <person name="Chan C."/>
        </authorList>
    </citation>
    <scope>NUCLEOTIDE SEQUENCE [LARGE SCALE GENOMIC DNA]</scope>
</reference>
<comment type="caution">
    <text evidence="1">The sequence shown here is derived from an EMBL/GenBank/DDBJ whole genome shotgun (WGS) entry which is preliminary data.</text>
</comment>
<evidence type="ECO:0000313" key="2">
    <source>
        <dbReference type="Proteomes" id="UP001642464"/>
    </source>
</evidence>
<dbReference type="InterPro" id="IPR012677">
    <property type="entry name" value="Nucleotide-bd_a/b_plait_sf"/>
</dbReference>
<accession>A0ABP0IWL5</accession>
<dbReference type="Pfam" id="PF00076">
    <property type="entry name" value="RRM_1"/>
    <property type="match status" value="2"/>
</dbReference>
<keyword evidence="2" id="KW-1185">Reference proteome</keyword>
<dbReference type="InterPro" id="IPR000504">
    <property type="entry name" value="RRM_dom"/>
</dbReference>
<dbReference type="PROSITE" id="PS50102">
    <property type="entry name" value="RRM"/>
    <property type="match status" value="2"/>
</dbReference>
<protein>
    <submittedName>
        <fullName evidence="1">Uncharacterized RNA-binding protein C660.15</fullName>
    </submittedName>
</protein>
<gene>
    <name evidence="1" type="ORF">SCF082_LOCUS9036</name>
</gene>
<dbReference type="SUPFAM" id="SSF54928">
    <property type="entry name" value="RNA-binding domain, RBD"/>
    <property type="match status" value="2"/>
</dbReference>
<dbReference type="Gene3D" id="3.30.70.330">
    <property type="match status" value="2"/>
</dbReference>
<dbReference type="Proteomes" id="UP001642464">
    <property type="component" value="Unassembled WGS sequence"/>
</dbReference>
<dbReference type="SMART" id="SM00360">
    <property type="entry name" value="RRM"/>
    <property type="match status" value="2"/>
</dbReference>
<dbReference type="PANTHER" id="PTHR24012">
    <property type="entry name" value="RNA BINDING PROTEIN"/>
    <property type="match status" value="1"/>
</dbReference>
<organism evidence="1 2">
    <name type="scientific">Durusdinium trenchii</name>
    <dbReference type="NCBI Taxonomy" id="1381693"/>
    <lineage>
        <taxon>Eukaryota</taxon>
        <taxon>Sar</taxon>
        <taxon>Alveolata</taxon>
        <taxon>Dinophyceae</taxon>
        <taxon>Suessiales</taxon>
        <taxon>Symbiodiniaceae</taxon>
        <taxon>Durusdinium</taxon>
    </lineage>
</organism>
<sequence>MSTAYTIDELLTFFEGEFTEEQIRQHLARGSGGTELAKDHQAEPVIFVGGLSYRTTEEALRDFFERCGPIHSARLFRDPSGRSRGCGQVRFRSPSSAAHALREVLELGGRVLQVRRFRPGKERPTEREVFVESLSWHTKEEHLRRHFEDCGEIVSCQVFYKKNGEPKGCGRLLFRTVEAAQTAATKHLSDLDGWTLAVRPALPATPPMVTPVAFHPGVFQLEGTREKLMERMPALELNDWLQLLDPKGFLLRYLPLMMAQGHRTVRDVAERYLESDRDRAEIRPTRLDPRLFEDLKIRKLGHRRLVQRWFADLDRFEKQKRRGPQ</sequence>
<evidence type="ECO:0000313" key="1">
    <source>
        <dbReference type="EMBL" id="CAK9006475.1"/>
    </source>
</evidence>